<proteinExistence type="predicted"/>
<reference evidence="1" key="1">
    <citation type="submission" date="2020-03" db="EMBL/GenBank/DDBJ databases">
        <title>The deep terrestrial virosphere.</title>
        <authorList>
            <person name="Holmfeldt K."/>
            <person name="Nilsson E."/>
            <person name="Simone D."/>
            <person name="Lopez-Fernandez M."/>
            <person name="Wu X."/>
            <person name="de Brujin I."/>
            <person name="Lundin D."/>
            <person name="Andersson A."/>
            <person name="Bertilsson S."/>
            <person name="Dopson M."/>
        </authorList>
    </citation>
    <scope>NUCLEOTIDE SEQUENCE</scope>
    <source>
        <strain evidence="1">MM171A01725</strain>
    </source>
</reference>
<organism evidence="1">
    <name type="scientific">viral metagenome</name>
    <dbReference type="NCBI Taxonomy" id="1070528"/>
    <lineage>
        <taxon>unclassified sequences</taxon>
        <taxon>metagenomes</taxon>
        <taxon>organismal metagenomes</taxon>
    </lineage>
</organism>
<accession>A0A6M3M117</accession>
<gene>
    <name evidence="1" type="ORF">MM171A01725_0008</name>
</gene>
<name>A0A6M3M117_9ZZZZ</name>
<evidence type="ECO:0000313" key="1">
    <source>
        <dbReference type="EMBL" id="QJA98518.1"/>
    </source>
</evidence>
<dbReference type="EMBL" id="MT143587">
    <property type="protein sequence ID" value="QJA98518.1"/>
    <property type="molecule type" value="Genomic_DNA"/>
</dbReference>
<dbReference type="AlphaFoldDB" id="A0A6M3M117"/>
<sequence>MTNSEIKANSSQKVINPGKIKSLLKPGEVGATLEITVRDKDGKITDHRGPMRSKSFVRQFLDLLWIQSFPLGEPVAFNVRDITNVVRTINFGSHIFGCDGGAGIVTLGIIVGTGNTAPTITDHVIETPIAHGVGAGQLQYGAVTYGAPASDATTSQFTITRDFANGSGGLITINEIGLYVEGYDGAGAAIYDFMTIRDVIGGGVPVPNGQTLTINYRPQATV</sequence>
<protein>
    <submittedName>
        <fullName evidence="1">Uncharacterized protein</fullName>
    </submittedName>
</protein>